<protein>
    <submittedName>
        <fullName evidence="3">Uncharacterized protein</fullName>
    </submittedName>
</protein>
<dbReference type="RefSeq" id="WP_010642428.1">
    <property type="nucleotide sequence ID" value="NZ_JABBDT010000156.1"/>
</dbReference>
<evidence type="ECO:0000313" key="2">
    <source>
        <dbReference type="EMBL" id="OCX69608.1"/>
    </source>
</evidence>
<reference evidence="3 4" key="1">
    <citation type="journal article" date="2016" name="Int. J. Mol. Sci.">
        <title>Comparative genomics of the extreme acidophile Acidithiobacillus thiooxidans reveals intraspecific divergence and niche adaptation.</title>
        <authorList>
            <person name="Zhang X."/>
            <person name="Feng X."/>
            <person name="Tao J."/>
            <person name="Ma L."/>
            <person name="Xiao Y."/>
            <person name="Liang Y."/>
            <person name="Liu X."/>
            <person name="Yin H."/>
        </authorList>
    </citation>
    <scope>NUCLEOTIDE SEQUENCE [LARGE SCALE GENOMIC DNA]</scope>
    <source>
        <strain evidence="2 4">A02</strain>
        <strain evidence="3">DXS-W</strain>
    </source>
</reference>
<feature type="chain" id="PRO_5010467000" evidence="1">
    <location>
        <begin position="25"/>
        <end position="78"/>
    </location>
</feature>
<name>A0A1C2INF8_ACITH</name>
<dbReference type="Proteomes" id="UP000095008">
    <property type="component" value="Unassembled WGS sequence"/>
</dbReference>
<dbReference type="STRING" id="930.GCA_002079865_00173"/>
<dbReference type="GeneID" id="60697806"/>
<dbReference type="Proteomes" id="UP000094893">
    <property type="component" value="Unassembled WGS sequence"/>
</dbReference>
<dbReference type="AlphaFoldDB" id="A0A1C2INF8"/>
<keyword evidence="1" id="KW-0732">Signal</keyword>
<gene>
    <name evidence="3" type="ORF">A6M23_07615</name>
    <name evidence="2" type="ORF">A6P07_16160</name>
</gene>
<proteinExistence type="predicted"/>
<keyword evidence="5" id="KW-1185">Reference proteome</keyword>
<evidence type="ECO:0000313" key="4">
    <source>
        <dbReference type="Proteomes" id="UP000094893"/>
    </source>
</evidence>
<organism evidence="3 5">
    <name type="scientific">Acidithiobacillus thiooxidans</name>
    <name type="common">Thiobacillus thiooxidans</name>
    <dbReference type="NCBI Taxonomy" id="930"/>
    <lineage>
        <taxon>Bacteria</taxon>
        <taxon>Pseudomonadati</taxon>
        <taxon>Pseudomonadota</taxon>
        <taxon>Acidithiobacillia</taxon>
        <taxon>Acidithiobacillales</taxon>
        <taxon>Acidithiobacillaceae</taxon>
        <taxon>Acidithiobacillus</taxon>
    </lineage>
</organism>
<dbReference type="EMBL" id="LWRY01000065">
    <property type="protein sequence ID" value="OCX73803.1"/>
    <property type="molecule type" value="Genomic_DNA"/>
</dbReference>
<evidence type="ECO:0000313" key="5">
    <source>
        <dbReference type="Proteomes" id="UP000095008"/>
    </source>
</evidence>
<sequence>MNQIMKSALLISAFFFMGISTAQAAPHPNLQRAIRQIDHSIFILRHEAPDVFGGHKAAAILELERARQQLMIAERFAA</sequence>
<dbReference type="eggNOG" id="ENOG5031FP8">
    <property type="taxonomic scope" value="Bacteria"/>
</dbReference>
<evidence type="ECO:0000256" key="1">
    <source>
        <dbReference type="SAM" id="SignalP"/>
    </source>
</evidence>
<dbReference type="EMBL" id="LWSA01000233">
    <property type="protein sequence ID" value="OCX69608.1"/>
    <property type="molecule type" value="Genomic_DNA"/>
</dbReference>
<comment type="caution">
    <text evidence="3">The sequence shown here is derived from an EMBL/GenBank/DDBJ whole genome shotgun (WGS) entry which is preliminary data.</text>
</comment>
<feature type="signal peptide" evidence="1">
    <location>
        <begin position="1"/>
        <end position="24"/>
    </location>
</feature>
<evidence type="ECO:0000313" key="3">
    <source>
        <dbReference type="EMBL" id="OCX73803.1"/>
    </source>
</evidence>
<accession>A0A1C2INF8</accession>